<keyword evidence="3 9" id="KW-0812">Transmembrane</keyword>
<dbReference type="PRINTS" id="PR00237">
    <property type="entry name" value="GPCRRHODOPSN"/>
</dbReference>
<gene>
    <name evidence="13" type="primary">LOC113215814</name>
</gene>
<evidence type="ECO:0000256" key="2">
    <source>
        <dbReference type="ARBA" id="ARBA00010663"/>
    </source>
</evidence>
<dbReference type="InterPro" id="IPR000276">
    <property type="entry name" value="GPCR_Rhodpsn"/>
</dbReference>
<dbReference type="Gene3D" id="1.20.1070.10">
    <property type="entry name" value="Rhodopsin 7-helix transmembrane proteins"/>
    <property type="match status" value="1"/>
</dbReference>
<evidence type="ECO:0000256" key="1">
    <source>
        <dbReference type="ARBA" id="ARBA00004141"/>
    </source>
</evidence>
<comment type="similarity">
    <text evidence="2 9">Belongs to the G-protein coupled receptor 1 family.</text>
</comment>
<dbReference type="GeneID" id="113215814"/>
<comment type="subcellular location">
    <subcellularLocation>
        <location evidence="1">Membrane</location>
        <topology evidence="1">Multi-pass membrane protein</topology>
    </subcellularLocation>
</comment>
<keyword evidence="12" id="KW-1185">Reference proteome</keyword>
<keyword evidence="6 10" id="KW-0472">Membrane</keyword>
<evidence type="ECO:0000313" key="13">
    <source>
        <dbReference type="RefSeq" id="XP_052133242.1"/>
    </source>
</evidence>
<keyword evidence="5 9" id="KW-0297">G-protein coupled receptor</keyword>
<dbReference type="Proteomes" id="UP000504606">
    <property type="component" value="Unplaced"/>
</dbReference>
<reference evidence="13" key="1">
    <citation type="submission" date="2025-08" db="UniProtKB">
        <authorList>
            <consortium name="RefSeq"/>
        </authorList>
    </citation>
    <scope>IDENTIFICATION</scope>
    <source>
        <tissue evidence="13">Whole organism</tissue>
    </source>
</reference>
<feature type="domain" description="G-protein coupled receptors family 1 profile" evidence="11">
    <location>
        <begin position="56"/>
        <end position="164"/>
    </location>
</feature>
<evidence type="ECO:0000256" key="9">
    <source>
        <dbReference type="RuleBase" id="RU000688"/>
    </source>
</evidence>
<dbReference type="SUPFAM" id="SSF81321">
    <property type="entry name" value="Family A G protein-coupled receptor-like"/>
    <property type="match status" value="1"/>
</dbReference>
<protein>
    <submittedName>
        <fullName evidence="13">Pyrokinin-1 receptor-like</fullName>
    </submittedName>
</protein>
<keyword evidence="4 10" id="KW-1133">Transmembrane helix</keyword>
<feature type="transmembrane region" description="Helical" evidence="10">
    <location>
        <begin position="44"/>
        <end position="64"/>
    </location>
</feature>
<evidence type="ECO:0000256" key="5">
    <source>
        <dbReference type="ARBA" id="ARBA00023040"/>
    </source>
</evidence>
<keyword evidence="7 9" id="KW-0675">Receptor</keyword>
<dbReference type="InterPro" id="IPR017452">
    <property type="entry name" value="GPCR_Rhodpsn_7TM"/>
</dbReference>
<accession>A0A9C6XWD1</accession>
<proteinExistence type="inferred from homology"/>
<dbReference type="Pfam" id="PF00001">
    <property type="entry name" value="7tm_1"/>
    <property type="match status" value="1"/>
</dbReference>
<feature type="transmembrane region" description="Helical" evidence="10">
    <location>
        <begin position="76"/>
        <end position="95"/>
    </location>
</feature>
<dbReference type="GO" id="GO:0008188">
    <property type="term" value="F:neuropeptide receptor activity"/>
    <property type="evidence" value="ECO:0007669"/>
    <property type="project" value="TreeGrafter"/>
</dbReference>
<evidence type="ECO:0000313" key="12">
    <source>
        <dbReference type="Proteomes" id="UP000504606"/>
    </source>
</evidence>
<evidence type="ECO:0000256" key="10">
    <source>
        <dbReference type="SAM" id="Phobius"/>
    </source>
</evidence>
<organism evidence="12 13">
    <name type="scientific">Frankliniella occidentalis</name>
    <name type="common">Western flower thrips</name>
    <name type="synonym">Euthrips occidentalis</name>
    <dbReference type="NCBI Taxonomy" id="133901"/>
    <lineage>
        <taxon>Eukaryota</taxon>
        <taxon>Metazoa</taxon>
        <taxon>Ecdysozoa</taxon>
        <taxon>Arthropoda</taxon>
        <taxon>Hexapoda</taxon>
        <taxon>Insecta</taxon>
        <taxon>Pterygota</taxon>
        <taxon>Neoptera</taxon>
        <taxon>Paraneoptera</taxon>
        <taxon>Thysanoptera</taxon>
        <taxon>Terebrantia</taxon>
        <taxon>Thripoidea</taxon>
        <taxon>Thripidae</taxon>
        <taxon>Frankliniella</taxon>
    </lineage>
</organism>
<dbReference type="PANTHER" id="PTHR24243:SF208">
    <property type="entry name" value="PYROKININ-1 RECEPTOR"/>
    <property type="match status" value="1"/>
</dbReference>
<dbReference type="GO" id="GO:0005886">
    <property type="term" value="C:plasma membrane"/>
    <property type="evidence" value="ECO:0007669"/>
    <property type="project" value="TreeGrafter"/>
</dbReference>
<dbReference type="RefSeq" id="XP_052133242.1">
    <property type="nucleotide sequence ID" value="XM_052277282.1"/>
</dbReference>
<keyword evidence="8 9" id="KW-0807">Transducer</keyword>
<dbReference type="PROSITE" id="PS00237">
    <property type="entry name" value="G_PROTEIN_RECEP_F1_1"/>
    <property type="match status" value="1"/>
</dbReference>
<evidence type="ECO:0000256" key="3">
    <source>
        <dbReference type="ARBA" id="ARBA00022692"/>
    </source>
</evidence>
<dbReference type="AlphaFoldDB" id="A0A9C6XWD1"/>
<evidence type="ECO:0000256" key="8">
    <source>
        <dbReference type="ARBA" id="ARBA00023224"/>
    </source>
</evidence>
<name>A0A9C6XWD1_FRAOC</name>
<evidence type="ECO:0000259" key="11">
    <source>
        <dbReference type="PROSITE" id="PS50262"/>
    </source>
</evidence>
<evidence type="ECO:0000256" key="4">
    <source>
        <dbReference type="ARBA" id="ARBA00022989"/>
    </source>
</evidence>
<dbReference type="PROSITE" id="PS50262">
    <property type="entry name" value="G_PROTEIN_RECEP_F1_2"/>
    <property type="match status" value="1"/>
</dbReference>
<dbReference type="KEGG" id="foc:113215814"/>
<dbReference type="OrthoDB" id="5950040at2759"/>
<sequence>MEALSTALTVLSFNNSSASAANRTPWAEPVFERDHLALILPLSVLYVVIFVFGVLGNISTCIVIGRNRQMRTATNFYLFSLACSDLLLLISGLPLELHKIWFPYPYPFNEPVCVIQGLAAETSANATVLTILLFTCERYIAIVHPLAKHQARRRGGRLNQSLEV</sequence>
<dbReference type="PANTHER" id="PTHR24243">
    <property type="entry name" value="G-PROTEIN COUPLED RECEPTOR"/>
    <property type="match status" value="1"/>
</dbReference>
<evidence type="ECO:0000256" key="7">
    <source>
        <dbReference type="ARBA" id="ARBA00023170"/>
    </source>
</evidence>
<evidence type="ECO:0000256" key="6">
    <source>
        <dbReference type="ARBA" id="ARBA00023136"/>
    </source>
</evidence>